<keyword evidence="2" id="KW-1185">Reference proteome</keyword>
<dbReference type="KEGG" id="vg:56132539"/>
<proteinExistence type="predicted"/>
<organism evidence="1 2">
    <name type="scientific">Lactococcus phage phiQ1</name>
    <dbReference type="NCBI Taxonomy" id="2488571"/>
    <lineage>
        <taxon>Viruses</taxon>
        <taxon>Duplodnaviria</taxon>
        <taxon>Heunggongvirae</taxon>
        <taxon>Uroviricota</taxon>
        <taxon>Caudoviricetes</taxon>
        <taxon>Teubervirus</taxon>
        <taxon>Teubervirus Q1</taxon>
    </lineage>
</organism>
<accession>A0A455VCT6</accession>
<evidence type="ECO:0000313" key="1">
    <source>
        <dbReference type="EMBL" id="BBI90343.1"/>
    </source>
</evidence>
<dbReference type="EMBL" id="AP019527">
    <property type="protein sequence ID" value="BBI90343.1"/>
    <property type="molecule type" value="Genomic_DNA"/>
</dbReference>
<sequence>MDWELQQELEDFRREMEWEASLEKTTKCDVCGMTDLAVNMWALGYGHKFLCDTCWDEAEEEDY</sequence>
<dbReference type="GeneID" id="56132539"/>
<protein>
    <submittedName>
        <fullName evidence="1">Uncharacterized protein</fullName>
    </submittedName>
</protein>
<evidence type="ECO:0000313" key="2">
    <source>
        <dbReference type="Proteomes" id="UP000291120"/>
    </source>
</evidence>
<dbReference type="Proteomes" id="UP000291120">
    <property type="component" value="Segment"/>
</dbReference>
<dbReference type="RefSeq" id="YP_009900320.1">
    <property type="nucleotide sequence ID" value="NC_049805.1"/>
</dbReference>
<reference evidence="1 2" key="1">
    <citation type="submission" date="2019-03" db="EMBL/GenBank/DDBJ databases">
        <title>Complete genome sequencing analysis of lytic phage phiQ1.</title>
        <authorList>
            <person name="Kimuro A."/>
            <person name="Yamasaka A."/>
            <person name="Fujino Y."/>
            <person name="Doi K."/>
        </authorList>
    </citation>
    <scope>NUCLEOTIDE SEQUENCE [LARGE SCALE GENOMIC DNA]</scope>
    <source>
        <strain evidence="2">phiQ1</strain>
    </source>
</reference>
<name>A0A455VCT6_9CAUD</name>